<name>A0ABD0LGC4_9CAEN</name>
<evidence type="ECO:0000313" key="1">
    <source>
        <dbReference type="EMBL" id="KAK7498542.1"/>
    </source>
</evidence>
<sequence>NPLYLTAHVAHVTRCIEELLYLLSFPPSLVRRKSQRRLPADEVSEPDDLSLIGSRSVICGRQDKVGSIVKTPHSRGSTFWLVRTLDFPSQDQCWRIVKTPHSRGSTFWLVRTLDFPSQSCQCLFGQNPGRGCLPMIRVHQGPGGSVRGVILPDGLNVFSSMLLAGW</sequence>
<accession>A0ABD0LGC4</accession>
<dbReference type="Proteomes" id="UP001519460">
    <property type="component" value="Unassembled WGS sequence"/>
</dbReference>
<proteinExistence type="predicted"/>
<gene>
    <name evidence="1" type="ORF">BaRGS_00010202</name>
</gene>
<dbReference type="EMBL" id="JACVVK020000050">
    <property type="protein sequence ID" value="KAK7498542.1"/>
    <property type="molecule type" value="Genomic_DNA"/>
</dbReference>
<keyword evidence="2" id="KW-1185">Reference proteome</keyword>
<feature type="non-terminal residue" evidence="1">
    <location>
        <position position="1"/>
    </location>
</feature>
<organism evidence="1 2">
    <name type="scientific">Batillaria attramentaria</name>
    <dbReference type="NCBI Taxonomy" id="370345"/>
    <lineage>
        <taxon>Eukaryota</taxon>
        <taxon>Metazoa</taxon>
        <taxon>Spiralia</taxon>
        <taxon>Lophotrochozoa</taxon>
        <taxon>Mollusca</taxon>
        <taxon>Gastropoda</taxon>
        <taxon>Caenogastropoda</taxon>
        <taxon>Sorbeoconcha</taxon>
        <taxon>Cerithioidea</taxon>
        <taxon>Batillariidae</taxon>
        <taxon>Batillaria</taxon>
    </lineage>
</organism>
<evidence type="ECO:0000313" key="2">
    <source>
        <dbReference type="Proteomes" id="UP001519460"/>
    </source>
</evidence>
<feature type="non-terminal residue" evidence="1">
    <location>
        <position position="166"/>
    </location>
</feature>
<comment type="caution">
    <text evidence="1">The sequence shown here is derived from an EMBL/GenBank/DDBJ whole genome shotgun (WGS) entry which is preliminary data.</text>
</comment>
<protein>
    <submittedName>
        <fullName evidence="1">Uncharacterized protein</fullName>
    </submittedName>
</protein>
<dbReference type="AlphaFoldDB" id="A0ABD0LGC4"/>
<reference evidence="1 2" key="1">
    <citation type="journal article" date="2023" name="Sci. Data">
        <title>Genome assembly of the Korean intertidal mud-creeper Batillaria attramentaria.</title>
        <authorList>
            <person name="Patra A.K."/>
            <person name="Ho P.T."/>
            <person name="Jun S."/>
            <person name="Lee S.J."/>
            <person name="Kim Y."/>
            <person name="Won Y.J."/>
        </authorList>
    </citation>
    <scope>NUCLEOTIDE SEQUENCE [LARGE SCALE GENOMIC DNA]</scope>
    <source>
        <strain evidence="1">Wonlab-2016</strain>
    </source>
</reference>